<dbReference type="AlphaFoldDB" id="A0A844ZIL6"/>
<organism evidence="1 2">
    <name type="scientific">Parapontixanthobacter aurantiacus</name>
    <dbReference type="NCBI Taxonomy" id="1463599"/>
    <lineage>
        <taxon>Bacteria</taxon>
        <taxon>Pseudomonadati</taxon>
        <taxon>Pseudomonadota</taxon>
        <taxon>Alphaproteobacteria</taxon>
        <taxon>Sphingomonadales</taxon>
        <taxon>Erythrobacteraceae</taxon>
        <taxon>Parapontixanthobacter</taxon>
    </lineage>
</organism>
<accession>A0A844ZIL6</accession>
<sequence length="164" mass="18112">MGRAAGTIAGIRAEQDGFLLRVSCEAANVGLCLRLGVARPALRGLNRFAGSPGGLDRQHGNGSPFQGRRGTGLFSGNVGSRKIRSNFEIHWAIQPFSCYKKRMAYSISYIKASRPEAEERFNGNFSDAKIIGRNAVDSGEYDRVEIRDNQNKLVWHYPRALRPA</sequence>
<evidence type="ECO:0000313" key="1">
    <source>
        <dbReference type="EMBL" id="MXO85559.1"/>
    </source>
</evidence>
<keyword evidence="2" id="KW-1185">Reference proteome</keyword>
<comment type="caution">
    <text evidence="1">The sequence shown here is derived from an EMBL/GenBank/DDBJ whole genome shotgun (WGS) entry which is preliminary data.</text>
</comment>
<dbReference type="RefSeq" id="WP_160681954.1">
    <property type="nucleotide sequence ID" value="NZ_WTYW01000001.1"/>
</dbReference>
<gene>
    <name evidence="1" type="ORF">GRI38_05900</name>
</gene>
<dbReference type="EMBL" id="WTYW01000001">
    <property type="protein sequence ID" value="MXO85559.1"/>
    <property type="molecule type" value="Genomic_DNA"/>
</dbReference>
<protein>
    <submittedName>
        <fullName evidence="1">Uncharacterized protein</fullName>
    </submittedName>
</protein>
<name>A0A844ZIL6_9SPHN</name>
<dbReference type="Proteomes" id="UP000433104">
    <property type="component" value="Unassembled WGS sequence"/>
</dbReference>
<evidence type="ECO:0000313" key="2">
    <source>
        <dbReference type="Proteomes" id="UP000433104"/>
    </source>
</evidence>
<proteinExistence type="predicted"/>
<reference evidence="1 2" key="1">
    <citation type="submission" date="2019-12" db="EMBL/GenBank/DDBJ databases">
        <title>Genomic-based taxomic classification of the family Erythrobacteraceae.</title>
        <authorList>
            <person name="Xu L."/>
        </authorList>
    </citation>
    <scope>NUCLEOTIDE SEQUENCE [LARGE SCALE GENOMIC DNA]</scope>
    <source>
        <strain evidence="1 2">MCCC 1A09962</strain>
    </source>
</reference>